<feature type="transmembrane region" description="Helical" evidence="1">
    <location>
        <begin position="82"/>
        <end position="111"/>
    </location>
</feature>
<evidence type="ECO:0000256" key="1">
    <source>
        <dbReference type="SAM" id="Phobius"/>
    </source>
</evidence>
<proteinExistence type="predicted"/>
<keyword evidence="3" id="KW-1185">Reference proteome</keyword>
<comment type="caution">
    <text evidence="2">The sequence shown here is derived from an EMBL/GenBank/DDBJ whole genome shotgun (WGS) entry which is preliminary data.</text>
</comment>
<evidence type="ECO:0000313" key="2">
    <source>
        <dbReference type="EMBL" id="KAF3426508.1"/>
    </source>
</evidence>
<reference evidence="2" key="1">
    <citation type="submission" date="2019-11" db="EMBL/GenBank/DDBJ databases">
        <title>The nuclear and mitochondrial genomes of Frieseomelitta varia - a highly eusocial stingless bee (Meliponini) with a permanently sterile worker caste.</title>
        <authorList>
            <person name="Freitas F.C.P."/>
            <person name="Lourenco A.P."/>
            <person name="Nunes F.M.F."/>
            <person name="Paschoal A.R."/>
            <person name="Abreu F.C.P."/>
            <person name="Barbin F.O."/>
            <person name="Bataglia L."/>
            <person name="Cardoso-Junior C.A.M."/>
            <person name="Cervoni M.S."/>
            <person name="Silva S.R."/>
            <person name="Dalarmi F."/>
            <person name="Del Lama M.A."/>
            <person name="Depintor T.S."/>
            <person name="Ferreira K.M."/>
            <person name="Goria P.S."/>
            <person name="Jaskot M.C."/>
            <person name="Lago D.C."/>
            <person name="Luna-Lucena D."/>
            <person name="Moda L.M."/>
            <person name="Nascimento L."/>
            <person name="Pedrino M."/>
            <person name="Rabico F.O."/>
            <person name="Sanches F.C."/>
            <person name="Santos D.E."/>
            <person name="Santos C.G."/>
            <person name="Vieira J."/>
            <person name="Lopes T.F."/>
            <person name="Barchuk A.R."/>
            <person name="Hartfelder K."/>
            <person name="Simoes Z.L.P."/>
            <person name="Bitondi M.M.G."/>
            <person name="Pinheiro D.G."/>
        </authorList>
    </citation>
    <scope>NUCLEOTIDE SEQUENCE</scope>
    <source>
        <strain evidence="2">USP_RPSP 00005682</strain>
        <tissue evidence="2">Whole individual</tissue>
    </source>
</reference>
<accession>A0A833WB31</accession>
<keyword evidence="1" id="KW-0472">Membrane</keyword>
<dbReference type="EMBL" id="WNWW01000314">
    <property type="protein sequence ID" value="KAF3426508.1"/>
    <property type="molecule type" value="Genomic_DNA"/>
</dbReference>
<organism evidence="2 3">
    <name type="scientific">Frieseomelitta varia</name>
    <dbReference type="NCBI Taxonomy" id="561572"/>
    <lineage>
        <taxon>Eukaryota</taxon>
        <taxon>Metazoa</taxon>
        <taxon>Ecdysozoa</taxon>
        <taxon>Arthropoda</taxon>
        <taxon>Hexapoda</taxon>
        <taxon>Insecta</taxon>
        <taxon>Pterygota</taxon>
        <taxon>Neoptera</taxon>
        <taxon>Endopterygota</taxon>
        <taxon>Hymenoptera</taxon>
        <taxon>Apocrita</taxon>
        <taxon>Aculeata</taxon>
        <taxon>Apoidea</taxon>
        <taxon>Anthophila</taxon>
        <taxon>Apidae</taxon>
        <taxon>Frieseomelitta</taxon>
    </lineage>
</organism>
<evidence type="ECO:0000313" key="3">
    <source>
        <dbReference type="Proteomes" id="UP000655588"/>
    </source>
</evidence>
<dbReference type="Proteomes" id="UP000655588">
    <property type="component" value="Unassembled WGS sequence"/>
</dbReference>
<sequence>MSVNRTGTIDCDASVCGLFRLTWCIEPKLANLLSTTTQKNSSYLCIMISHINENRYIKKHVFHSAYAQCANYPYCAAGTVQVYIAIFIQVCAPMIVTAMVISNATVFFVFVDSEDAVAI</sequence>
<gene>
    <name evidence="2" type="ORF">E2986_10677</name>
</gene>
<protein>
    <submittedName>
        <fullName evidence="2">Uncharacterized protein</fullName>
    </submittedName>
</protein>
<keyword evidence="1" id="KW-0812">Transmembrane</keyword>
<dbReference type="AlphaFoldDB" id="A0A833WB31"/>
<name>A0A833WB31_9HYME</name>
<keyword evidence="1" id="KW-1133">Transmembrane helix</keyword>